<keyword evidence="2 5" id="KW-0812">Transmembrane</keyword>
<evidence type="ECO:0000256" key="2">
    <source>
        <dbReference type="ARBA" id="ARBA00022692"/>
    </source>
</evidence>
<organism evidence="7 8">
    <name type="scientific">Hyaloscypha hepaticicola</name>
    <dbReference type="NCBI Taxonomy" id="2082293"/>
    <lineage>
        <taxon>Eukaryota</taxon>
        <taxon>Fungi</taxon>
        <taxon>Dikarya</taxon>
        <taxon>Ascomycota</taxon>
        <taxon>Pezizomycotina</taxon>
        <taxon>Leotiomycetes</taxon>
        <taxon>Helotiales</taxon>
        <taxon>Hyaloscyphaceae</taxon>
        <taxon>Hyaloscypha</taxon>
    </lineage>
</organism>
<comment type="subcellular location">
    <subcellularLocation>
        <location evidence="1">Membrane</location>
        <topology evidence="1">Multi-pass membrane protein</topology>
    </subcellularLocation>
</comment>
<reference evidence="7 8" key="1">
    <citation type="submission" date="2016-05" db="EMBL/GenBank/DDBJ databases">
        <title>A degradative enzymes factory behind the ericoid mycorrhizal symbiosis.</title>
        <authorList>
            <consortium name="DOE Joint Genome Institute"/>
            <person name="Martino E."/>
            <person name="Morin E."/>
            <person name="Grelet G."/>
            <person name="Kuo A."/>
            <person name="Kohler A."/>
            <person name="Daghino S."/>
            <person name="Barry K."/>
            <person name="Choi C."/>
            <person name="Cichocki N."/>
            <person name="Clum A."/>
            <person name="Copeland A."/>
            <person name="Hainaut M."/>
            <person name="Haridas S."/>
            <person name="Labutti K."/>
            <person name="Lindquist E."/>
            <person name="Lipzen A."/>
            <person name="Khouja H.-R."/>
            <person name="Murat C."/>
            <person name="Ohm R."/>
            <person name="Olson A."/>
            <person name="Spatafora J."/>
            <person name="Veneault-Fourrey C."/>
            <person name="Henrissat B."/>
            <person name="Grigoriev I."/>
            <person name="Martin F."/>
            <person name="Perotto S."/>
        </authorList>
    </citation>
    <scope>NUCLEOTIDE SEQUENCE [LARGE SCALE GENOMIC DNA]</scope>
    <source>
        <strain evidence="7 8">UAMH 7357</strain>
    </source>
</reference>
<evidence type="ECO:0000256" key="4">
    <source>
        <dbReference type="ARBA" id="ARBA00023136"/>
    </source>
</evidence>
<keyword evidence="4 5" id="KW-0472">Membrane</keyword>
<feature type="domain" description="MARVEL" evidence="6">
    <location>
        <begin position="8"/>
        <end position="137"/>
    </location>
</feature>
<dbReference type="InterPro" id="IPR008253">
    <property type="entry name" value="Marvel"/>
</dbReference>
<evidence type="ECO:0000256" key="1">
    <source>
        <dbReference type="ARBA" id="ARBA00004141"/>
    </source>
</evidence>
<dbReference type="GO" id="GO:0016020">
    <property type="term" value="C:membrane"/>
    <property type="evidence" value="ECO:0007669"/>
    <property type="project" value="UniProtKB-SubCell"/>
</dbReference>
<dbReference type="OrthoDB" id="2117453at2759"/>
<accession>A0A2J6PT61</accession>
<feature type="transmembrane region" description="Helical" evidence="5">
    <location>
        <begin position="7"/>
        <end position="27"/>
    </location>
</feature>
<keyword evidence="8" id="KW-1185">Reference proteome</keyword>
<dbReference type="Pfam" id="PF01284">
    <property type="entry name" value="MARVEL"/>
    <property type="match status" value="1"/>
</dbReference>
<protein>
    <recommendedName>
        <fullName evidence="6">MARVEL domain-containing protein</fullName>
    </recommendedName>
</protein>
<dbReference type="PANTHER" id="PTHR37451:SF5">
    <property type="entry name" value="MARVEL DOMAIN-CONTAINING PROTEIN"/>
    <property type="match status" value="1"/>
</dbReference>
<evidence type="ECO:0000313" key="7">
    <source>
        <dbReference type="EMBL" id="PMD17191.1"/>
    </source>
</evidence>
<evidence type="ECO:0000313" key="8">
    <source>
        <dbReference type="Proteomes" id="UP000235672"/>
    </source>
</evidence>
<name>A0A2J6PT61_9HELO</name>
<gene>
    <name evidence="7" type="ORF">NA56DRAFT_579375</name>
</gene>
<evidence type="ECO:0000259" key="6">
    <source>
        <dbReference type="Pfam" id="PF01284"/>
    </source>
</evidence>
<feature type="transmembrane region" description="Helical" evidence="5">
    <location>
        <begin position="87"/>
        <end position="105"/>
    </location>
</feature>
<dbReference type="Proteomes" id="UP000235672">
    <property type="component" value="Unassembled WGS sequence"/>
</dbReference>
<feature type="transmembrane region" description="Helical" evidence="5">
    <location>
        <begin position="47"/>
        <end position="66"/>
    </location>
</feature>
<evidence type="ECO:0000256" key="5">
    <source>
        <dbReference type="SAM" id="Phobius"/>
    </source>
</evidence>
<keyword evidence="3 5" id="KW-1133">Transmembrane helix</keyword>
<proteinExistence type="predicted"/>
<dbReference type="EMBL" id="KZ613501">
    <property type="protein sequence ID" value="PMD17191.1"/>
    <property type="molecule type" value="Genomic_DNA"/>
</dbReference>
<dbReference type="PANTHER" id="PTHR37451">
    <property type="entry name" value="MARVEL DOMAIN"/>
    <property type="match status" value="1"/>
</dbReference>
<dbReference type="AlphaFoldDB" id="A0A2J6PT61"/>
<evidence type="ECO:0000256" key="3">
    <source>
        <dbReference type="ARBA" id="ARBA00022989"/>
    </source>
</evidence>
<sequence length="163" mass="18130">MASRFYLPLRFAQVASSMVVLGLSIYITNETNKTSNLSSTQANFLIFVPFFSTVMTLYMELVYKFAPNGKSRHQLSHLILMNINSRAISLFYLRGFVALAVFLAHQKLCAGSTCVSSQADAVFVALTYVLWAASATFRGIEISEFGKSVELTDEMNEKIVEEA</sequence>